<accession>A0AA88HYL1</accession>
<reference evidence="1" key="1">
    <citation type="submission" date="2023-07" db="EMBL/GenBank/DDBJ databases">
        <title>Chromosome-level genome assembly of Artemia franciscana.</title>
        <authorList>
            <person name="Jo E."/>
        </authorList>
    </citation>
    <scope>NUCLEOTIDE SEQUENCE</scope>
    <source>
        <tissue evidence="1">Whole body</tissue>
    </source>
</reference>
<dbReference type="PANTHER" id="PTHR45749">
    <property type="match status" value="1"/>
</dbReference>
<organism evidence="1 2">
    <name type="scientific">Artemia franciscana</name>
    <name type="common">Brine shrimp</name>
    <name type="synonym">Artemia sanfranciscana</name>
    <dbReference type="NCBI Taxonomy" id="6661"/>
    <lineage>
        <taxon>Eukaryota</taxon>
        <taxon>Metazoa</taxon>
        <taxon>Ecdysozoa</taxon>
        <taxon>Arthropoda</taxon>
        <taxon>Crustacea</taxon>
        <taxon>Branchiopoda</taxon>
        <taxon>Anostraca</taxon>
        <taxon>Artemiidae</taxon>
        <taxon>Artemia</taxon>
    </lineage>
</organism>
<name>A0AA88HYL1_ARTSF</name>
<dbReference type="PANTHER" id="PTHR45749:SF21">
    <property type="entry name" value="DUF4371 DOMAIN-CONTAINING PROTEIN"/>
    <property type="match status" value="1"/>
</dbReference>
<comment type="caution">
    <text evidence="1">The sequence shown here is derived from an EMBL/GenBank/DDBJ whole genome shotgun (WGS) entry which is preliminary data.</text>
</comment>
<gene>
    <name evidence="1" type="ORF">QYM36_011238</name>
</gene>
<protein>
    <submittedName>
        <fullName evidence="1">Uncharacterized protein</fullName>
    </submittedName>
</protein>
<evidence type="ECO:0000313" key="1">
    <source>
        <dbReference type="EMBL" id="KAK2712477.1"/>
    </source>
</evidence>
<keyword evidence="2" id="KW-1185">Reference proteome</keyword>
<dbReference type="EMBL" id="JAVRJZ010000015">
    <property type="protein sequence ID" value="KAK2712477.1"/>
    <property type="molecule type" value="Genomic_DNA"/>
</dbReference>
<sequence>MFRGQGKRAITRTRLVCEVCKEKKKDERYFEFDSDYRATHLQKHHSEELKNGIEVKIKPKKVQKTTLFDIPKRLWPGGPQKTPKESVVGESDLEQQDAILSQFNAAKSIESVFSGASCFSASESQPPRALVKIKPHVTSYLSGWSQNELIAIVGTELVQRIVAEVHEAHFFAVFADGTPTVSHEERLAVGIRYIDVEEAAKERLLTVVDSESKKGVTFNFKVEWVKCWSKLQ</sequence>
<proteinExistence type="predicted"/>
<dbReference type="Proteomes" id="UP001187531">
    <property type="component" value="Unassembled WGS sequence"/>
</dbReference>
<evidence type="ECO:0000313" key="2">
    <source>
        <dbReference type="Proteomes" id="UP001187531"/>
    </source>
</evidence>
<dbReference type="AlphaFoldDB" id="A0AA88HYL1"/>